<evidence type="ECO:0000256" key="5">
    <source>
        <dbReference type="PIRNR" id="PIRNR016020"/>
    </source>
</evidence>
<dbReference type="PANTHER" id="PTHR11122:SF13">
    <property type="entry name" value="GLUCOSE-6-PHOSPHATE 1-EPIMERASE"/>
    <property type="match status" value="1"/>
</dbReference>
<evidence type="ECO:0000313" key="8">
    <source>
        <dbReference type="EMBL" id="KAJ1919266.1"/>
    </source>
</evidence>
<comment type="function">
    <text evidence="5">Catalyzes the interconversion between the alpha and beta anomers from at least three hexose 6-phosphate sugars (Glc6P, Gal6P, and Man6P).</text>
</comment>
<comment type="caution">
    <text evidence="8">The sequence shown here is derived from an EMBL/GenBank/DDBJ whole genome shotgun (WGS) entry which is preliminary data.</text>
</comment>
<dbReference type="AlphaFoldDB" id="A0A9W8A4Z7"/>
<dbReference type="GO" id="GO:0030246">
    <property type="term" value="F:carbohydrate binding"/>
    <property type="evidence" value="ECO:0007669"/>
    <property type="project" value="UniProtKB-UniRule"/>
</dbReference>
<dbReference type="InterPro" id="IPR011013">
    <property type="entry name" value="Gal_mutarotase_sf_dom"/>
</dbReference>
<dbReference type="EMBL" id="JANBPT010000478">
    <property type="protein sequence ID" value="KAJ1919266.1"/>
    <property type="molecule type" value="Genomic_DNA"/>
</dbReference>
<dbReference type="GO" id="GO:0047938">
    <property type="term" value="F:glucose-6-phosphate 1-epimerase activity"/>
    <property type="evidence" value="ECO:0007669"/>
    <property type="project" value="UniProtKB-UniRule"/>
</dbReference>
<comment type="catalytic activity">
    <reaction evidence="1">
        <text>alpha-D-glucose 6-phosphate = beta-D-glucose 6-phosphate</text>
        <dbReference type="Rhea" id="RHEA:16249"/>
        <dbReference type="ChEBI" id="CHEBI:58225"/>
        <dbReference type="ChEBI" id="CHEBI:58247"/>
        <dbReference type="EC" id="5.1.3.15"/>
    </reaction>
</comment>
<organism evidence="8 9">
    <name type="scientific">Tieghemiomyces parasiticus</name>
    <dbReference type="NCBI Taxonomy" id="78921"/>
    <lineage>
        <taxon>Eukaryota</taxon>
        <taxon>Fungi</taxon>
        <taxon>Fungi incertae sedis</taxon>
        <taxon>Zoopagomycota</taxon>
        <taxon>Kickxellomycotina</taxon>
        <taxon>Dimargaritomycetes</taxon>
        <taxon>Dimargaritales</taxon>
        <taxon>Dimargaritaceae</taxon>
        <taxon>Tieghemiomyces</taxon>
    </lineage>
</organism>
<evidence type="ECO:0000256" key="6">
    <source>
        <dbReference type="PIRSR" id="PIRSR016020-1"/>
    </source>
</evidence>
<dbReference type="SUPFAM" id="SSF74650">
    <property type="entry name" value="Galactose mutarotase-like"/>
    <property type="match status" value="1"/>
</dbReference>
<comment type="similarity">
    <text evidence="2 5">Belongs to the glucose-6-phosphate 1-epimerase family.</text>
</comment>
<dbReference type="PIRSF" id="PIRSF016020">
    <property type="entry name" value="PHexose_mutarotase"/>
    <property type="match status" value="1"/>
</dbReference>
<feature type="binding site" evidence="7">
    <location>
        <position position="85"/>
    </location>
    <ligand>
        <name>substrate</name>
    </ligand>
</feature>
<sequence>MTPRTSPNVTEQGSLVTVRHPSGSSCEIDKLGATVTSWRVQDRERLFVSRKAVRDGTKPIRGGIPLVFPQFGQGPLMPGQHGFARKLYWTYTGVARDDPTEVLVAFELKDSDATRSSGWAHAFKLTYVVTLGADTLGTHLAVTNTDKTPFKFTPLLHTYFATPDITEVRVHDLKSLNYTDKVREAQAYYEDRDAVTFDAEVDRIYHGAPNIIHLDVDPRTTILIKKNNLRDVVVWNPWADKAQEMADFADEEYKSMFCVEAGTVHEAVSLQPSQTWEAGQQLIIK</sequence>
<feature type="binding site" evidence="7">
    <location>
        <position position="80"/>
    </location>
    <ligand>
        <name>substrate</name>
    </ligand>
</feature>
<dbReference type="InterPro" id="IPR008183">
    <property type="entry name" value="Aldose_1/G6P_1-epimerase"/>
</dbReference>
<evidence type="ECO:0000256" key="1">
    <source>
        <dbReference type="ARBA" id="ARBA00001096"/>
    </source>
</evidence>
<feature type="active site" evidence="6">
    <location>
        <position position="157"/>
    </location>
</feature>
<keyword evidence="4 5" id="KW-0413">Isomerase</keyword>
<dbReference type="OrthoDB" id="1659429at2759"/>
<keyword evidence="9" id="KW-1185">Reference proteome</keyword>
<dbReference type="GO" id="GO:0005975">
    <property type="term" value="P:carbohydrate metabolic process"/>
    <property type="evidence" value="ECO:0007669"/>
    <property type="project" value="InterPro"/>
</dbReference>
<dbReference type="Pfam" id="PF01263">
    <property type="entry name" value="Aldose_epim"/>
    <property type="match status" value="1"/>
</dbReference>
<proteinExistence type="inferred from homology"/>
<dbReference type="Proteomes" id="UP001150569">
    <property type="component" value="Unassembled WGS sequence"/>
</dbReference>
<dbReference type="Gene3D" id="2.70.98.10">
    <property type="match status" value="1"/>
</dbReference>
<evidence type="ECO:0000256" key="2">
    <source>
        <dbReference type="ARBA" id="ARBA00005866"/>
    </source>
</evidence>
<dbReference type="EC" id="5.1.3.15" evidence="3 5"/>
<feature type="active site" evidence="6">
    <location>
        <position position="260"/>
    </location>
</feature>
<dbReference type="GO" id="GO:0005737">
    <property type="term" value="C:cytoplasm"/>
    <property type="evidence" value="ECO:0007669"/>
    <property type="project" value="TreeGrafter"/>
</dbReference>
<dbReference type="PANTHER" id="PTHR11122">
    <property type="entry name" value="APOSPORY-ASSOCIATED PROTEIN C-RELATED"/>
    <property type="match status" value="1"/>
</dbReference>
<dbReference type="InterPro" id="IPR025532">
    <property type="entry name" value="G6P_1-epimerase"/>
</dbReference>
<reference evidence="8" key="1">
    <citation type="submission" date="2022-07" db="EMBL/GenBank/DDBJ databases">
        <title>Phylogenomic reconstructions and comparative analyses of Kickxellomycotina fungi.</title>
        <authorList>
            <person name="Reynolds N.K."/>
            <person name="Stajich J.E."/>
            <person name="Barry K."/>
            <person name="Grigoriev I.V."/>
            <person name="Crous P."/>
            <person name="Smith M.E."/>
        </authorList>
    </citation>
    <scope>NUCLEOTIDE SEQUENCE</scope>
    <source>
        <strain evidence="8">RSA 861</strain>
    </source>
</reference>
<evidence type="ECO:0000313" key="9">
    <source>
        <dbReference type="Proteomes" id="UP001150569"/>
    </source>
</evidence>
<accession>A0A9W8A4Z7</accession>
<evidence type="ECO:0000256" key="4">
    <source>
        <dbReference type="ARBA" id="ARBA00023235"/>
    </source>
</evidence>
<dbReference type="InterPro" id="IPR014718">
    <property type="entry name" value="GH-type_carb-bd"/>
</dbReference>
<evidence type="ECO:0000256" key="7">
    <source>
        <dbReference type="PIRSR" id="PIRSR016020-2"/>
    </source>
</evidence>
<dbReference type="CDD" id="cd09020">
    <property type="entry name" value="D-hex-6-P-epi_like"/>
    <property type="match status" value="1"/>
</dbReference>
<protein>
    <recommendedName>
        <fullName evidence="3 5">Glucose-6-phosphate 1-epimerase</fullName>
        <ecNumber evidence="3 5">5.1.3.15</ecNumber>
    </recommendedName>
</protein>
<evidence type="ECO:0000256" key="3">
    <source>
        <dbReference type="ARBA" id="ARBA00012083"/>
    </source>
</evidence>
<feature type="binding site" evidence="7">
    <location>
        <position position="61"/>
    </location>
    <ligand>
        <name>substrate</name>
    </ligand>
</feature>
<gene>
    <name evidence="8" type="ORF">IWQ60_007284</name>
</gene>
<name>A0A9W8A4Z7_9FUNG</name>